<protein>
    <submittedName>
        <fullName evidence="2">Uncharacterized protein</fullName>
    </submittedName>
</protein>
<sequence>MHVVVKSFLETDFASYLRISELKMEGLRQLCGDPDVEEKRPDDSTSRARPSSIPSGFLCYAFVRYPRWFVLAFRVV</sequence>
<proteinExistence type="predicted"/>
<dbReference type="Proteomes" id="UP001157418">
    <property type="component" value="Unassembled WGS sequence"/>
</dbReference>
<reference evidence="2 3" key="1">
    <citation type="submission" date="2022-01" db="EMBL/GenBank/DDBJ databases">
        <authorList>
            <person name="Xiong W."/>
            <person name="Schranz E."/>
        </authorList>
    </citation>
    <scope>NUCLEOTIDE SEQUENCE [LARGE SCALE GENOMIC DNA]</scope>
</reference>
<dbReference type="AlphaFoldDB" id="A0AAU9MRT7"/>
<feature type="region of interest" description="Disordered" evidence="1">
    <location>
        <begin position="32"/>
        <end position="53"/>
    </location>
</feature>
<evidence type="ECO:0000313" key="3">
    <source>
        <dbReference type="Proteomes" id="UP001157418"/>
    </source>
</evidence>
<evidence type="ECO:0000256" key="1">
    <source>
        <dbReference type="SAM" id="MobiDB-lite"/>
    </source>
</evidence>
<accession>A0AAU9MRT7</accession>
<name>A0AAU9MRT7_9ASTR</name>
<feature type="compositionally biased region" description="Basic and acidic residues" evidence="1">
    <location>
        <begin position="37"/>
        <end position="46"/>
    </location>
</feature>
<organism evidence="2 3">
    <name type="scientific">Lactuca virosa</name>
    <dbReference type="NCBI Taxonomy" id="75947"/>
    <lineage>
        <taxon>Eukaryota</taxon>
        <taxon>Viridiplantae</taxon>
        <taxon>Streptophyta</taxon>
        <taxon>Embryophyta</taxon>
        <taxon>Tracheophyta</taxon>
        <taxon>Spermatophyta</taxon>
        <taxon>Magnoliopsida</taxon>
        <taxon>eudicotyledons</taxon>
        <taxon>Gunneridae</taxon>
        <taxon>Pentapetalae</taxon>
        <taxon>asterids</taxon>
        <taxon>campanulids</taxon>
        <taxon>Asterales</taxon>
        <taxon>Asteraceae</taxon>
        <taxon>Cichorioideae</taxon>
        <taxon>Cichorieae</taxon>
        <taxon>Lactucinae</taxon>
        <taxon>Lactuca</taxon>
    </lineage>
</organism>
<dbReference type="EMBL" id="CAKMRJ010003090">
    <property type="protein sequence ID" value="CAH1429771.1"/>
    <property type="molecule type" value="Genomic_DNA"/>
</dbReference>
<evidence type="ECO:0000313" key="2">
    <source>
        <dbReference type="EMBL" id="CAH1429771.1"/>
    </source>
</evidence>
<keyword evidence="3" id="KW-1185">Reference proteome</keyword>
<comment type="caution">
    <text evidence="2">The sequence shown here is derived from an EMBL/GenBank/DDBJ whole genome shotgun (WGS) entry which is preliminary data.</text>
</comment>
<gene>
    <name evidence="2" type="ORF">LVIROSA_LOCUS16605</name>
</gene>